<feature type="compositionally biased region" description="Polar residues" evidence="1">
    <location>
        <begin position="13"/>
        <end position="34"/>
    </location>
</feature>
<sequence>ASTSSFPVKRSMPASSFSISTSDNGSNNKSGLKTFLQNHQNNSTLHIESIQNSSSSTDFSTYKSESIVPDIDFPKFDHTGLTRLAVNQVTSCKNADVPRT</sequence>
<feature type="region of interest" description="Disordered" evidence="1">
    <location>
        <begin position="1"/>
        <end position="34"/>
    </location>
</feature>
<evidence type="ECO:0000313" key="2">
    <source>
        <dbReference type="EMBL" id="JAS45093.1"/>
    </source>
</evidence>
<dbReference type="AlphaFoldDB" id="A0A1B6F5D4"/>
<evidence type="ECO:0000256" key="1">
    <source>
        <dbReference type="SAM" id="MobiDB-lite"/>
    </source>
</evidence>
<proteinExistence type="predicted"/>
<gene>
    <name evidence="2" type="ORF">g.45457</name>
</gene>
<organism evidence="2">
    <name type="scientific">Cuerna arida</name>
    <dbReference type="NCBI Taxonomy" id="1464854"/>
    <lineage>
        <taxon>Eukaryota</taxon>
        <taxon>Metazoa</taxon>
        <taxon>Ecdysozoa</taxon>
        <taxon>Arthropoda</taxon>
        <taxon>Hexapoda</taxon>
        <taxon>Insecta</taxon>
        <taxon>Pterygota</taxon>
        <taxon>Neoptera</taxon>
        <taxon>Paraneoptera</taxon>
        <taxon>Hemiptera</taxon>
        <taxon>Auchenorrhyncha</taxon>
        <taxon>Membracoidea</taxon>
        <taxon>Cicadellidae</taxon>
        <taxon>Cicadellinae</taxon>
        <taxon>Proconiini</taxon>
        <taxon>Cuerna</taxon>
    </lineage>
</organism>
<reference evidence="2" key="1">
    <citation type="submission" date="2015-11" db="EMBL/GenBank/DDBJ databases">
        <title>De novo transcriptome assembly of four potential Pierce s Disease insect vectors from Arizona vineyards.</title>
        <authorList>
            <person name="Tassone E.E."/>
        </authorList>
    </citation>
    <scope>NUCLEOTIDE SEQUENCE</scope>
</reference>
<dbReference type="EMBL" id="GECZ01024676">
    <property type="protein sequence ID" value="JAS45093.1"/>
    <property type="molecule type" value="Transcribed_RNA"/>
</dbReference>
<protein>
    <submittedName>
        <fullName evidence="2">Uncharacterized protein</fullName>
    </submittedName>
</protein>
<feature type="non-terminal residue" evidence="2">
    <location>
        <position position="1"/>
    </location>
</feature>
<name>A0A1B6F5D4_9HEMI</name>
<accession>A0A1B6F5D4</accession>